<feature type="transmembrane region" description="Helical" evidence="1">
    <location>
        <begin position="9"/>
        <end position="29"/>
    </location>
</feature>
<gene>
    <name evidence="3" type="ORF">HPT30_25065</name>
</gene>
<accession>A0A850EUS9</accession>
<evidence type="ECO:0000256" key="1">
    <source>
        <dbReference type="SAM" id="Phobius"/>
    </source>
</evidence>
<organism evidence="3 4">
    <name type="scientific">Paenibacillus agri</name>
    <dbReference type="NCBI Taxonomy" id="2744309"/>
    <lineage>
        <taxon>Bacteria</taxon>
        <taxon>Bacillati</taxon>
        <taxon>Bacillota</taxon>
        <taxon>Bacilli</taxon>
        <taxon>Bacillales</taxon>
        <taxon>Paenibacillaceae</taxon>
        <taxon>Paenibacillus</taxon>
    </lineage>
</organism>
<comment type="caution">
    <text evidence="3">The sequence shown here is derived from an EMBL/GenBank/DDBJ whole genome shotgun (WGS) entry which is preliminary data.</text>
</comment>
<dbReference type="EMBL" id="JABWCS010000219">
    <property type="protein sequence ID" value="NUU63630.1"/>
    <property type="molecule type" value="Genomic_DNA"/>
</dbReference>
<dbReference type="InterPro" id="IPR006976">
    <property type="entry name" value="VanZ-like"/>
</dbReference>
<keyword evidence="4" id="KW-1185">Reference proteome</keyword>
<evidence type="ECO:0000259" key="2">
    <source>
        <dbReference type="Pfam" id="PF04892"/>
    </source>
</evidence>
<proteinExistence type="predicted"/>
<keyword evidence="1" id="KW-0812">Transmembrane</keyword>
<evidence type="ECO:0000313" key="4">
    <source>
        <dbReference type="Proteomes" id="UP000564806"/>
    </source>
</evidence>
<dbReference type="AlphaFoldDB" id="A0A850EUS9"/>
<evidence type="ECO:0000313" key="3">
    <source>
        <dbReference type="EMBL" id="NUU63630.1"/>
    </source>
</evidence>
<name>A0A850EUS9_9BACL</name>
<dbReference type="RefSeq" id="WP_175374011.1">
    <property type="nucleotide sequence ID" value="NZ_JABWCS010000219.1"/>
</dbReference>
<dbReference type="Proteomes" id="UP000564806">
    <property type="component" value="Unassembled WGS sequence"/>
</dbReference>
<dbReference type="Pfam" id="PF04892">
    <property type="entry name" value="VanZ"/>
    <property type="match status" value="1"/>
</dbReference>
<feature type="domain" description="VanZ-like" evidence="2">
    <location>
        <begin position="15"/>
        <end position="138"/>
    </location>
</feature>
<sequence length="311" mass="34711">MQLKQQRKILLFLTISYSIVILYFLFFAFGRAGKAGYATEHTFIFLPDSFFKMPSLPDFLHPTLMDFVGIGNFIAFAPFGIFIPLLYRTSFVRFITLFILSIFVLETIQGITMLGSFDTNDVIQNAIGAAVGFGAYKLGFRTTNVWRNIAATGISIVVLMSGIWGCFVVVDKVFTKEMGPFIAIDELKDSAGNLSTGTKQSSLIIGGHTVKPHYNVYSTAGKMKETYTYTLGIEEEMYLFINYGIPDQKGSYGSVSVSVDGDEYLHISAGDQGEIGESEMYLPKANELRITIEGEGTLWDVGYSKMKYFWE</sequence>
<feature type="transmembrane region" description="Helical" evidence="1">
    <location>
        <begin position="67"/>
        <end position="87"/>
    </location>
</feature>
<keyword evidence="1" id="KW-1133">Transmembrane helix</keyword>
<feature type="transmembrane region" description="Helical" evidence="1">
    <location>
        <begin position="94"/>
        <end position="115"/>
    </location>
</feature>
<protein>
    <submittedName>
        <fullName evidence="3">VanZ family protein</fullName>
    </submittedName>
</protein>
<reference evidence="3" key="1">
    <citation type="submission" date="2020-06" db="EMBL/GenBank/DDBJ databases">
        <title>Paenibacillus sp. nov., isolated from soil.</title>
        <authorList>
            <person name="Seo Y.L."/>
        </authorList>
    </citation>
    <scope>NUCLEOTIDE SEQUENCE [LARGE SCALE GENOMIC DNA]</scope>
    <source>
        <strain evidence="3">JW14</strain>
    </source>
</reference>
<feature type="transmembrane region" description="Helical" evidence="1">
    <location>
        <begin position="149"/>
        <end position="170"/>
    </location>
</feature>
<keyword evidence="1" id="KW-0472">Membrane</keyword>